<dbReference type="PANTHER" id="PTHR12360:SF12">
    <property type="entry name" value="TRANSCRIPTIONAL REPRESSOR NF-X1"/>
    <property type="match status" value="1"/>
</dbReference>
<dbReference type="GO" id="GO:0000122">
    <property type="term" value="P:negative regulation of transcription by RNA polymerase II"/>
    <property type="evidence" value="ECO:0007669"/>
    <property type="project" value="TreeGrafter"/>
</dbReference>
<dbReference type="Proteomes" id="UP001174909">
    <property type="component" value="Unassembled WGS sequence"/>
</dbReference>
<keyword evidence="6" id="KW-0862">Zinc</keyword>
<accession>A0AA35TNT1</accession>
<evidence type="ECO:0000256" key="3">
    <source>
        <dbReference type="ARBA" id="ARBA00022723"/>
    </source>
</evidence>
<keyword evidence="12" id="KW-1185">Reference proteome</keyword>
<comment type="similarity">
    <text evidence="2">Belongs to the NFX1 family.</text>
</comment>
<dbReference type="PROSITE" id="PS51061">
    <property type="entry name" value="R3H"/>
    <property type="match status" value="1"/>
</dbReference>
<dbReference type="GO" id="GO:0000977">
    <property type="term" value="F:RNA polymerase II transcription regulatory region sequence-specific DNA binding"/>
    <property type="evidence" value="ECO:0007669"/>
    <property type="project" value="TreeGrafter"/>
</dbReference>
<reference evidence="11" key="1">
    <citation type="submission" date="2023-03" db="EMBL/GenBank/DDBJ databases">
        <authorList>
            <person name="Steffen K."/>
            <person name="Cardenas P."/>
        </authorList>
    </citation>
    <scope>NUCLEOTIDE SEQUENCE</scope>
</reference>
<dbReference type="Pfam" id="PF01424">
    <property type="entry name" value="R3H"/>
    <property type="match status" value="1"/>
</dbReference>
<evidence type="ECO:0000256" key="2">
    <source>
        <dbReference type="ARBA" id="ARBA00007269"/>
    </source>
</evidence>
<dbReference type="GO" id="GO:0008270">
    <property type="term" value="F:zinc ion binding"/>
    <property type="evidence" value="ECO:0007669"/>
    <property type="project" value="UniProtKB-KW"/>
</dbReference>
<dbReference type="InterPro" id="IPR036867">
    <property type="entry name" value="R3H_dom_sf"/>
</dbReference>
<proteinExistence type="inferred from homology"/>
<dbReference type="Gene3D" id="3.30.1370.50">
    <property type="entry name" value="R3H-like domain"/>
    <property type="match status" value="1"/>
</dbReference>
<dbReference type="AlphaFoldDB" id="A0AA35TNT1"/>
<dbReference type="SMART" id="SM00438">
    <property type="entry name" value="ZnF_NFX"/>
    <property type="match status" value="5"/>
</dbReference>
<dbReference type="Pfam" id="PF01422">
    <property type="entry name" value="zf-NF-X1"/>
    <property type="match status" value="3"/>
</dbReference>
<dbReference type="InterPro" id="IPR001374">
    <property type="entry name" value="R3H_dom"/>
</dbReference>
<gene>
    <name evidence="11" type="ORF">GBAR_LOCUS27989</name>
</gene>
<keyword evidence="7" id="KW-0805">Transcription regulation</keyword>
<dbReference type="EMBL" id="CASHTH010003900">
    <property type="protein sequence ID" value="CAI8051049.1"/>
    <property type="molecule type" value="Genomic_DNA"/>
</dbReference>
<keyword evidence="3" id="KW-0479">Metal-binding</keyword>
<keyword evidence="8" id="KW-0804">Transcription</keyword>
<dbReference type="InterPro" id="IPR000967">
    <property type="entry name" value="Znf_NFX1"/>
</dbReference>
<dbReference type="PANTHER" id="PTHR12360">
    <property type="entry name" value="NUCLEAR TRANSCRIPTION FACTOR, X-BOX BINDING 1 NFX1"/>
    <property type="match status" value="1"/>
</dbReference>
<name>A0AA35TNT1_GEOBA</name>
<sequence>MNYCPCGATPLSVLQKQDCSNGDSAPTCGRRCGKEKLICSTSGEQHICRSQCHNGPCPPCTKSRVVQCIECKDKVRVDCQDLKQTEEYICGRCFKPCNKVKNCGRHWCYKHKCQGSDSSHLCDKVCNRRLGCGNHDCDQPCHSGDCKMCPHTSIHKLDCGCSEEVVVPCAATLPTCNKPCARIHACDHEVTHMCHNKDACPPCTTLTDKMCTGGHKTITMPCYTKIMTCDSICGKILPCGQHQCQRKCHDGYCTKTSEKCKQLCQTLRNNCGHMCGLVCHAPKECPKTNCMEKLTVTCKCGKIKQQKPCFLLVTGSETDHMFLQSPQKILQCDSECRRNSQANLPQDRTNDVDFMDFVKSELQWFTEQAKKGLVEPRYKFAATSKENRHIIHALAPHYGCTTDSYGTGPQRYTAVSYVGKLPKNQHRQWQLDKSDAGET</sequence>
<evidence type="ECO:0000256" key="9">
    <source>
        <dbReference type="ARBA" id="ARBA00023242"/>
    </source>
</evidence>
<keyword evidence="4" id="KW-0677">Repeat</keyword>
<dbReference type="InterPro" id="IPR034078">
    <property type="entry name" value="NFX1_fam"/>
</dbReference>
<evidence type="ECO:0000259" key="10">
    <source>
        <dbReference type="PROSITE" id="PS51061"/>
    </source>
</evidence>
<dbReference type="SUPFAM" id="SSF82708">
    <property type="entry name" value="R3H domain"/>
    <property type="match status" value="1"/>
</dbReference>
<evidence type="ECO:0000313" key="12">
    <source>
        <dbReference type="Proteomes" id="UP001174909"/>
    </source>
</evidence>
<evidence type="ECO:0000313" key="11">
    <source>
        <dbReference type="EMBL" id="CAI8051049.1"/>
    </source>
</evidence>
<keyword evidence="5" id="KW-0863">Zinc-finger</keyword>
<comment type="subcellular location">
    <subcellularLocation>
        <location evidence="1">Nucleus</location>
    </subcellularLocation>
</comment>
<evidence type="ECO:0000256" key="5">
    <source>
        <dbReference type="ARBA" id="ARBA00022771"/>
    </source>
</evidence>
<evidence type="ECO:0000256" key="8">
    <source>
        <dbReference type="ARBA" id="ARBA00023163"/>
    </source>
</evidence>
<keyword evidence="9" id="KW-0539">Nucleus</keyword>
<dbReference type="CDD" id="cd02325">
    <property type="entry name" value="R3H"/>
    <property type="match status" value="1"/>
</dbReference>
<evidence type="ECO:0000256" key="4">
    <source>
        <dbReference type="ARBA" id="ARBA00022737"/>
    </source>
</evidence>
<dbReference type="CDD" id="cd06008">
    <property type="entry name" value="NF-X1-zinc-finger"/>
    <property type="match status" value="2"/>
</dbReference>
<protein>
    <submittedName>
        <fullName evidence="11">Transcriptional repressor NF-X1</fullName>
    </submittedName>
</protein>
<evidence type="ECO:0000256" key="6">
    <source>
        <dbReference type="ARBA" id="ARBA00022833"/>
    </source>
</evidence>
<evidence type="ECO:0000256" key="7">
    <source>
        <dbReference type="ARBA" id="ARBA00023015"/>
    </source>
</evidence>
<evidence type="ECO:0000256" key="1">
    <source>
        <dbReference type="ARBA" id="ARBA00004123"/>
    </source>
</evidence>
<organism evidence="11 12">
    <name type="scientific">Geodia barretti</name>
    <name type="common">Barrett's horny sponge</name>
    <dbReference type="NCBI Taxonomy" id="519541"/>
    <lineage>
        <taxon>Eukaryota</taxon>
        <taxon>Metazoa</taxon>
        <taxon>Porifera</taxon>
        <taxon>Demospongiae</taxon>
        <taxon>Heteroscleromorpha</taxon>
        <taxon>Tetractinellida</taxon>
        <taxon>Astrophorina</taxon>
        <taxon>Geodiidae</taxon>
        <taxon>Geodia</taxon>
    </lineage>
</organism>
<dbReference type="GO" id="GO:0000981">
    <property type="term" value="F:DNA-binding transcription factor activity, RNA polymerase II-specific"/>
    <property type="evidence" value="ECO:0007669"/>
    <property type="project" value="TreeGrafter"/>
</dbReference>
<dbReference type="GO" id="GO:0005634">
    <property type="term" value="C:nucleus"/>
    <property type="evidence" value="ECO:0007669"/>
    <property type="project" value="UniProtKB-SubCell"/>
</dbReference>
<comment type="caution">
    <text evidence="11">The sequence shown here is derived from an EMBL/GenBank/DDBJ whole genome shotgun (WGS) entry which is preliminary data.</text>
</comment>
<feature type="domain" description="R3H" evidence="10">
    <location>
        <begin position="352"/>
        <end position="419"/>
    </location>
</feature>